<dbReference type="SUPFAM" id="SSF48208">
    <property type="entry name" value="Six-hairpin glycosidases"/>
    <property type="match status" value="1"/>
</dbReference>
<dbReference type="PANTHER" id="PTHR11051">
    <property type="entry name" value="GLYCOSYL HYDROLASE-RELATED"/>
    <property type="match status" value="1"/>
</dbReference>
<sequence length="1067" mass="118127">MIRQIFGNAQIYKSRMLNKKYAKRLKSLYTMMILSVLGIVVLFYFTVFVDAYPVAANVSKSSGSFLYPFASLSHKLGAGYAQQSRHIFSRIQGGIEGAFTDSNDASTGFGSIGTIEFQKQNHYQNQPYVANGYIGSRIPNLGQGFSYDDSSDGSSNHLNGWPLFNERYAGAFVSGFFNIQEKTNGTNFPELAANGYESIIAAIPQWTTLTLSVEVDGKTYSLDPSLKDEEQGDITNYSQELQLDRGNVVTQFTWLDKIDVKFTILAHREEIHLGLVLLDVVNGFENSVDIKIEDKLDFATAQRCQYVNSTANDDNEAILLLFQPHQLSHVNGAIYSKLSHGQGERTVKMGNNSVSQILQINIASNSSIEVSKHVGIVTSDIDPENLKTTDDVVNLAKSTVLTSLDKTDTQLLITHESLWTEILGSIDVEFVDDDLLTMASRASLYHLAANTRPNAQGVTAALAVGGLSSDSYGGMVFWDTDLWISGGLLPFLPDHAKSFVNYRLYTHSQAKKNVPEGYEGAAYPWTSGRYGNCTATGPCLDYEYHINVAVAYGAWNIYLSGSEDDTYLEEVVFPLVEDAAAFLSTYVAKYNETLDKYTTHNLTDPDEYANHVDNGAYTNAAIEELMKWASSICDHFDRNCTSFSSDIVDKGMYLPTAAPDDVTLEYSGMNSSIEVKQADVVMLSYPLDSTLLNEDDARSNLNYYAAKQVSFGPAMTFPMFSAVSSKLSLSGCSSVSYLLKSVEPYLRAPFAQYSEQNNDDFATNGGTHPAFPFLTAHGGILQAVLQLAGLKYDYYFDSSQSIKRLLRLDPVSTSCLGENGINIKGIKYLNQTIDFEFTSDKLILKHQGPLSAEHKQEDINFYLAERNELSENKKVHTLVSGDEFSIPLFKSQLNVPENIIECGNAIISNITAGTFGDISSMMNDGDNYTYWQANSSETAQILINIKEESNLKRGLINWGTRPAKSFSLSRIQSDISGELISRVEAFHQPTDFSNWTHTLVEKDVTISAPFNYTEFTSIQVADKYNITTFSIETDQVTKYLLLEFNGTLDDVTDSELGATINEISLFG</sequence>
<dbReference type="GO" id="GO:0009277">
    <property type="term" value="C:fungal-type cell wall"/>
    <property type="evidence" value="ECO:0007669"/>
    <property type="project" value="TreeGrafter"/>
</dbReference>
<dbReference type="Gene3D" id="1.50.10.10">
    <property type="match status" value="1"/>
</dbReference>
<protein>
    <recommendedName>
        <fullName evidence="3">alpha,alpha-trehalase</fullName>
        <ecNumber evidence="3">3.2.1.28</ecNumber>
    </recommendedName>
</protein>
<dbReference type="InterPro" id="IPR037018">
    <property type="entry name" value="GH65_N"/>
</dbReference>
<dbReference type="AlphaFoldDB" id="A0A9P0QVQ2"/>
<dbReference type="Pfam" id="PF03636">
    <property type="entry name" value="Glyco_hydro_65N"/>
    <property type="match status" value="1"/>
</dbReference>
<keyword evidence="5" id="KW-0325">Glycoprotein</keyword>
<organism evidence="8 9">
    <name type="scientific">[Candida] railenensis</name>
    <dbReference type="NCBI Taxonomy" id="45579"/>
    <lineage>
        <taxon>Eukaryota</taxon>
        <taxon>Fungi</taxon>
        <taxon>Dikarya</taxon>
        <taxon>Ascomycota</taxon>
        <taxon>Saccharomycotina</taxon>
        <taxon>Pichiomycetes</taxon>
        <taxon>Debaryomycetaceae</taxon>
        <taxon>Kurtzmaniella</taxon>
    </lineage>
</organism>
<dbReference type="OrthoDB" id="200349at2759"/>
<dbReference type="PANTHER" id="PTHR11051:SF8">
    <property type="entry name" value="PROTEIN-GLUCOSYLGALACTOSYLHYDROXYLYSINE GLUCOSIDASE"/>
    <property type="match status" value="1"/>
</dbReference>
<dbReference type="InterPro" id="IPR005195">
    <property type="entry name" value="Glyco_hydro_65_M"/>
</dbReference>
<dbReference type="InterPro" id="IPR008928">
    <property type="entry name" value="6-hairpin_glycosidase_sf"/>
</dbReference>
<evidence type="ECO:0000256" key="5">
    <source>
        <dbReference type="ARBA" id="ARBA00023180"/>
    </source>
</evidence>
<dbReference type="InterPro" id="IPR011013">
    <property type="entry name" value="Gal_mutarotase_sf_dom"/>
</dbReference>
<gene>
    <name evidence="8" type="ORF">CLIB1423_37S00254</name>
</gene>
<comment type="caution">
    <text evidence="8">The sequence shown here is derived from an EMBL/GenBank/DDBJ whole genome shotgun (WGS) entry which is preliminary data.</text>
</comment>
<evidence type="ECO:0000313" key="9">
    <source>
        <dbReference type="Proteomes" id="UP000837801"/>
    </source>
</evidence>
<dbReference type="EMBL" id="CAKXYY010000037">
    <property type="protein sequence ID" value="CAH2355880.1"/>
    <property type="molecule type" value="Genomic_DNA"/>
</dbReference>
<evidence type="ECO:0000259" key="7">
    <source>
        <dbReference type="Pfam" id="PF03636"/>
    </source>
</evidence>
<dbReference type="GO" id="GO:0005993">
    <property type="term" value="P:trehalose catabolic process"/>
    <property type="evidence" value="ECO:0007669"/>
    <property type="project" value="TreeGrafter"/>
</dbReference>
<dbReference type="Gene3D" id="2.70.98.40">
    <property type="entry name" value="Glycoside hydrolase, family 65, N-terminal domain"/>
    <property type="match status" value="1"/>
</dbReference>
<dbReference type="GO" id="GO:0004555">
    <property type="term" value="F:alpha,alpha-trehalase activity"/>
    <property type="evidence" value="ECO:0007669"/>
    <property type="project" value="UniProtKB-EC"/>
</dbReference>
<evidence type="ECO:0000256" key="3">
    <source>
        <dbReference type="ARBA" id="ARBA00012757"/>
    </source>
</evidence>
<dbReference type="SUPFAM" id="SSF74650">
    <property type="entry name" value="Galactose mutarotase-like"/>
    <property type="match status" value="1"/>
</dbReference>
<evidence type="ECO:0000256" key="2">
    <source>
        <dbReference type="ARBA" id="ARBA00006768"/>
    </source>
</evidence>
<evidence type="ECO:0000313" key="8">
    <source>
        <dbReference type="EMBL" id="CAH2355880.1"/>
    </source>
</evidence>
<comment type="similarity">
    <text evidence="2">Belongs to the glycosyl hydrolase 65 family.</text>
</comment>
<keyword evidence="9" id="KW-1185">Reference proteome</keyword>
<dbReference type="GO" id="GO:0030246">
    <property type="term" value="F:carbohydrate binding"/>
    <property type="evidence" value="ECO:0007669"/>
    <property type="project" value="InterPro"/>
</dbReference>
<keyword evidence="4" id="KW-0378">Hydrolase</keyword>
<feature type="domain" description="Glycoside hydrolase family 65 N-terminal" evidence="7">
    <location>
        <begin position="118"/>
        <end position="380"/>
    </location>
</feature>
<comment type="catalytic activity">
    <reaction evidence="1">
        <text>alpha,alpha-trehalose + H2O = alpha-D-glucose + beta-D-glucose</text>
        <dbReference type="Rhea" id="RHEA:32675"/>
        <dbReference type="ChEBI" id="CHEBI:15377"/>
        <dbReference type="ChEBI" id="CHEBI:15903"/>
        <dbReference type="ChEBI" id="CHEBI:16551"/>
        <dbReference type="ChEBI" id="CHEBI:17925"/>
        <dbReference type="EC" id="3.2.1.28"/>
    </reaction>
</comment>
<dbReference type="InterPro" id="IPR012341">
    <property type="entry name" value="6hp_glycosidase-like_sf"/>
</dbReference>
<evidence type="ECO:0000256" key="1">
    <source>
        <dbReference type="ARBA" id="ARBA00001576"/>
    </source>
</evidence>
<evidence type="ECO:0000259" key="6">
    <source>
        <dbReference type="Pfam" id="PF03632"/>
    </source>
</evidence>
<evidence type="ECO:0000256" key="4">
    <source>
        <dbReference type="ARBA" id="ARBA00022801"/>
    </source>
</evidence>
<accession>A0A9P0QVQ2</accession>
<dbReference type="InterPro" id="IPR005196">
    <property type="entry name" value="Glyco_hydro_65_N"/>
</dbReference>
<dbReference type="EC" id="3.2.1.28" evidence="3"/>
<dbReference type="Pfam" id="PF03632">
    <property type="entry name" value="Glyco_hydro_65m"/>
    <property type="match status" value="1"/>
</dbReference>
<name>A0A9P0QVQ2_9ASCO</name>
<dbReference type="FunFam" id="1.50.10.10:FF:000032">
    <property type="entry name" value="Vacuolar acid trehalase"/>
    <property type="match status" value="1"/>
</dbReference>
<reference evidence="8" key="1">
    <citation type="submission" date="2022-03" db="EMBL/GenBank/DDBJ databases">
        <authorList>
            <person name="Legras J.-L."/>
            <person name="Devillers H."/>
            <person name="Grondin C."/>
        </authorList>
    </citation>
    <scope>NUCLEOTIDE SEQUENCE</scope>
    <source>
        <strain evidence="8">CLIB 1423</strain>
    </source>
</reference>
<feature type="domain" description="Glycoside hydrolase family 65 central catalytic" evidence="6">
    <location>
        <begin position="442"/>
        <end position="641"/>
    </location>
</feature>
<proteinExistence type="inferred from homology"/>
<dbReference type="Proteomes" id="UP000837801">
    <property type="component" value="Unassembled WGS sequence"/>
</dbReference>